<evidence type="ECO:0000256" key="5">
    <source>
        <dbReference type="ARBA" id="ARBA00022801"/>
    </source>
</evidence>
<dbReference type="InterPro" id="IPR038726">
    <property type="entry name" value="PDDEXK_AddAB-type"/>
</dbReference>
<dbReference type="InterPro" id="IPR027417">
    <property type="entry name" value="P-loop_NTPase"/>
</dbReference>
<keyword evidence="5 15" id="KW-0378">Hydrolase</keyword>
<keyword evidence="8 15" id="KW-0067">ATP-binding</keyword>
<keyword evidence="12 15" id="KW-0413">Isomerase</keyword>
<keyword evidence="2 15" id="KW-0479">Metal-binding</keyword>
<dbReference type="PROSITE" id="PS51198">
    <property type="entry name" value="UVRD_HELICASE_ATP_BIND"/>
    <property type="match status" value="1"/>
</dbReference>
<dbReference type="Pfam" id="PF00580">
    <property type="entry name" value="UvrD-helicase"/>
    <property type="match status" value="1"/>
</dbReference>
<evidence type="ECO:0000256" key="10">
    <source>
        <dbReference type="ARBA" id="ARBA00023125"/>
    </source>
</evidence>
<evidence type="ECO:0000256" key="14">
    <source>
        <dbReference type="ARBA" id="ARBA00048988"/>
    </source>
</evidence>
<feature type="region of interest" description="Disordered" evidence="17">
    <location>
        <begin position="1205"/>
        <end position="1232"/>
    </location>
</feature>
<comment type="domain">
    <text evidence="15">The C-terminal domain has nuclease activity and interacts with RecD. It interacts with RecA, facilitating its loading onto ssDNA.</text>
</comment>
<feature type="domain" description="UvrD-like helicase ATP-binding" evidence="18">
    <location>
        <begin position="1"/>
        <end position="464"/>
    </location>
</feature>
<evidence type="ECO:0000256" key="17">
    <source>
        <dbReference type="SAM" id="MobiDB-lite"/>
    </source>
</evidence>
<evidence type="ECO:0000256" key="16">
    <source>
        <dbReference type="PROSITE-ProRule" id="PRU00560"/>
    </source>
</evidence>
<dbReference type="InterPro" id="IPR000212">
    <property type="entry name" value="DNA_helicase_UvrD/REP"/>
</dbReference>
<feature type="binding site" evidence="16">
    <location>
        <begin position="21"/>
        <end position="28"/>
    </location>
    <ligand>
        <name>ATP</name>
        <dbReference type="ChEBI" id="CHEBI:30616"/>
    </ligand>
</feature>
<evidence type="ECO:0000256" key="9">
    <source>
        <dbReference type="ARBA" id="ARBA00022842"/>
    </source>
</evidence>
<dbReference type="EMBL" id="JARYGX010000027">
    <property type="protein sequence ID" value="MDH7454396.1"/>
    <property type="molecule type" value="Genomic_DNA"/>
</dbReference>
<evidence type="ECO:0000313" key="20">
    <source>
        <dbReference type="EMBL" id="MDH7454396.1"/>
    </source>
</evidence>
<keyword evidence="11 15" id="KW-0234">DNA repair</keyword>
<feature type="region of interest" description="Disordered" evidence="17">
    <location>
        <begin position="919"/>
        <end position="954"/>
    </location>
</feature>
<sequence length="1232" mass="132974">MSTAQDAYLSLPLEGVRAIEASAGTGKTFTLATLVVRLVLERNISIGQILAVTFTEAATQELRARVRRRLLLAAEIAAETAVPGAEDESPEAALTRGLIEAHLSSGGEARPALQRRLRAAADGIDLAAIFTIHGFCARVLREHALESGQGFDAPELLANDGALREAIAADLWRAHATDAAAVDALAGLWPDGPEALARDLPPLVRESVLLPEPAPALPDPTPMLQAAAQGLVDAGRMHGDSFRDELLRAVEGKVLHGGSYKAEWIADLFEALKAWCASGDTQQPFSHQKLAQLHRETLRARTSKSGQGRTPDSPLCGAVEEYAGALAAMGDYREAQQVALLHRLRGDARRRLALHKRELRVQTYDDLIDRVADALEGDQADALVQRLRAQYRIALVDEFQDTDPRQWRIFDRVFGAGSGDPALFVIGDPKQAIYGFRGGDVETYLAARATAEAAPPLSQNFRSRPSVLRAIDALYANAGEAAFVDRRIAFHRVAPGGKRDDADYLRDGVPAPALVLWRAPAPPPDRNGRQKPWSATRSRELATDACVAAIHAVLVDARAGRALVDGRPVRPGDIAVLVRKHHEATRIREALAAVGIPAVSAGKQSLFATAEAHELYALLQALLHGADDGRLRTALATVLVGEDAQRIAALDEAGDALRQWRMQALAWRERLRRGGPLALVGELCATQAPRLLGLFDGERRLTNYLQLAEQLQEAQRSTLGLHGLVDWLERMIAEADADDEAQLLRLESDAHRVQVVTLHKSKGLEYPLVFLPYVGIGGKTPDPGRRVVVHAGEGRVLQWKLQAATSGWDEAAARWKLAQDAEDARLLYVGLTRARDALWLAGGPFYNHGQSPLAPMLRNFEALADAAPGEIVLGTAAPPARLPWLAPEQEGEVPPARSAIRHLASDWWVYSFTQLANADAGQDPSSAATQPAAGGRDEPAGEAEDVAPVADEADPRFGGTRFGVVLHDVFEHTDFQAWRDWRPGDAAPASERQHLLDALGRGGYAAGDMEAGAAFLAALVGHTLTVALPEGIALAGLPPGRRRPEIEFQFALAPTRVDALLSLLHRHGLVRGRQAFGARRRLEGLMTGLIDLTYQHDGRWYVLDYKSNRLPGYGPAQLSEAMEHSEYTLQALIYTVALHRWLRFRLGAGYDYARDFGGVRYLFCRGIDATRADSPGVQAWTFAPALVHAVDALFAGEAHPDIADAFAPSPVHGGGGQGSASPQPPGQAESSA</sequence>
<comment type="miscellaneous">
    <text evidence="15">In the RecBCD complex, RecB has a slow 3'-5' helicase, an exonuclease activity and loads RecA onto ssDNA, RecD has a fast 5'-3' helicase activity, while RecC stimulates the ATPase and processivity of the RecB helicase and contributes to recognition of the Chi site.</text>
</comment>
<name>A0ABT6MUT2_9GAMM</name>
<comment type="catalytic activity">
    <reaction evidence="14 15">
        <text>ATP + H2O = ADP + phosphate + H(+)</text>
        <dbReference type="Rhea" id="RHEA:13065"/>
        <dbReference type="ChEBI" id="CHEBI:15377"/>
        <dbReference type="ChEBI" id="CHEBI:15378"/>
        <dbReference type="ChEBI" id="CHEBI:30616"/>
        <dbReference type="ChEBI" id="CHEBI:43474"/>
        <dbReference type="ChEBI" id="CHEBI:456216"/>
        <dbReference type="EC" id="5.6.2.4"/>
    </reaction>
</comment>
<feature type="binding site" evidence="15">
    <location>
        <position position="1091"/>
    </location>
    <ligand>
        <name>Mg(2+)</name>
        <dbReference type="ChEBI" id="CHEBI:18420"/>
    </ligand>
</feature>
<dbReference type="InterPro" id="IPR004586">
    <property type="entry name" value="RecB"/>
</dbReference>
<feature type="active site" description="For nuclease activity" evidence="15">
    <location>
        <position position="1104"/>
    </location>
</feature>
<dbReference type="InterPro" id="IPR014017">
    <property type="entry name" value="DNA_helicase_UvrD-like_C"/>
</dbReference>
<evidence type="ECO:0000256" key="8">
    <source>
        <dbReference type="ARBA" id="ARBA00022840"/>
    </source>
</evidence>
<gene>
    <name evidence="15" type="primary">recB</name>
    <name evidence="20" type="ORF">QF205_15145</name>
</gene>
<keyword evidence="6 15" id="KW-0347">Helicase</keyword>
<dbReference type="Gene3D" id="3.90.320.10">
    <property type="match status" value="1"/>
</dbReference>
<feature type="region of interest" description="Nuclease activity, interacts with RecD and RecA" evidence="15">
    <location>
        <begin position="906"/>
        <end position="1232"/>
    </location>
</feature>
<dbReference type="Gene3D" id="1.10.486.10">
    <property type="entry name" value="PCRA, domain 4"/>
    <property type="match status" value="1"/>
</dbReference>
<dbReference type="Gene3D" id="3.40.50.300">
    <property type="entry name" value="P-loop containing nucleotide triphosphate hydrolases"/>
    <property type="match status" value="2"/>
</dbReference>
<dbReference type="PROSITE" id="PS51217">
    <property type="entry name" value="UVRD_HELICASE_CTER"/>
    <property type="match status" value="1"/>
</dbReference>
<dbReference type="SUPFAM" id="SSF52540">
    <property type="entry name" value="P-loop containing nucleoside triphosphate hydrolases"/>
    <property type="match status" value="1"/>
</dbReference>
<keyword evidence="1 15" id="KW-0540">Nuclease</keyword>
<evidence type="ECO:0000256" key="12">
    <source>
        <dbReference type="ARBA" id="ARBA00023235"/>
    </source>
</evidence>
<keyword evidence="9 15" id="KW-0460">Magnesium</keyword>
<dbReference type="RefSeq" id="WP_280943610.1">
    <property type="nucleotide sequence ID" value="NZ_JARYGX010000027.1"/>
</dbReference>
<comment type="catalytic activity">
    <reaction evidence="13 15">
        <text>Couples ATP hydrolysis with the unwinding of duplex DNA by translocating in the 3'-5' direction.</text>
        <dbReference type="EC" id="5.6.2.4"/>
    </reaction>
</comment>
<keyword evidence="3 15" id="KW-0547">Nucleotide-binding</keyword>
<dbReference type="CDD" id="cd22352">
    <property type="entry name" value="RecB_C-like"/>
    <property type="match status" value="1"/>
</dbReference>
<evidence type="ECO:0000256" key="3">
    <source>
        <dbReference type="ARBA" id="ARBA00022741"/>
    </source>
</evidence>
<dbReference type="Pfam" id="PF12705">
    <property type="entry name" value="PDDEXK_1"/>
    <property type="match status" value="1"/>
</dbReference>
<evidence type="ECO:0000256" key="11">
    <source>
        <dbReference type="ARBA" id="ARBA00023204"/>
    </source>
</evidence>
<evidence type="ECO:0000256" key="7">
    <source>
        <dbReference type="ARBA" id="ARBA00022839"/>
    </source>
</evidence>
<comment type="similarity">
    <text evidence="15">Belongs to the helicase family. UvrD subfamily.</text>
</comment>
<dbReference type="Proteomes" id="UP001160550">
    <property type="component" value="Unassembled WGS sequence"/>
</dbReference>
<evidence type="ECO:0000313" key="21">
    <source>
        <dbReference type="Proteomes" id="UP001160550"/>
    </source>
</evidence>
<proteinExistence type="inferred from homology"/>
<organism evidence="20 21">
    <name type="scientific">Luteimonas composti</name>
    <dbReference type="NCBI Taxonomy" id="398257"/>
    <lineage>
        <taxon>Bacteria</taxon>
        <taxon>Pseudomonadati</taxon>
        <taxon>Pseudomonadota</taxon>
        <taxon>Gammaproteobacteria</taxon>
        <taxon>Lysobacterales</taxon>
        <taxon>Lysobacteraceae</taxon>
        <taxon>Luteimonas</taxon>
    </lineage>
</organism>
<dbReference type="InterPro" id="IPR011335">
    <property type="entry name" value="Restrct_endonuc-II-like"/>
</dbReference>
<dbReference type="Gene3D" id="1.10.3170.10">
    <property type="entry name" value="Recbcd, chain B, domain 2"/>
    <property type="match status" value="1"/>
</dbReference>
<feature type="region of interest" description="DNA-binding and helicase activity, interacts with RecC" evidence="15">
    <location>
        <begin position="1"/>
        <end position="890"/>
    </location>
</feature>
<dbReference type="EC" id="3.1.11.5" evidence="15"/>
<dbReference type="PANTHER" id="PTHR11070">
    <property type="entry name" value="UVRD / RECB / PCRA DNA HELICASE FAMILY MEMBER"/>
    <property type="match status" value="1"/>
</dbReference>
<evidence type="ECO:0000259" key="18">
    <source>
        <dbReference type="PROSITE" id="PS51198"/>
    </source>
</evidence>
<accession>A0ABT6MUT2</accession>
<evidence type="ECO:0000256" key="4">
    <source>
        <dbReference type="ARBA" id="ARBA00022763"/>
    </source>
</evidence>
<comment type="cofactor">
    <cofactor evidence="15">
        <name>Mg(2+)</name>
        <dbReference type="ChEBI" id="CHEBI:18420"/>
    </cofactor>
    <text evidence="15">Binds 1 Mg(2+) ion per subunit.</text>
</comment>
<comment type="domain">
    <text evidence="15">The N-terminal DNA-binding domain is a ssDNA-dependent ATPase and has ATP-dependent 3'-5' helicase function. This domain interacts with RecC.</text>
</comment>
<comment type="subunit">
    <text evidence="15">Heterotrimer of RecB, RecC and RecD. All subunits contribute to DNA-binding. Interacts with RecA.</text>
</comment>
<keyword evidence="21" id="KW-1185">Reference proteome</keyword>
<protein>
    <recommendedName>
        <fullName evidence="15">RecBCD enzyme subunit RecB</fullName>
        <ecNumber evidence="15">3.1.11.5</ecNumber>
        <ecNumber evidence="15">5.6.2.4</ecNumber>
    </recommendedName>
    <alternativeName>
        <fullName evidence="15">DNA 3'-5' helicase subunit RecB</fullName>
    </alternativeName>
    <alternativeName>
        <fullName evidence="15">Exonuclease V subunit RecB</fullName>
        <shortName evidence="15">ExoV subunit RecB</shortName>
    </alternativeName>
    <alternativeName>
        <fullName evidence="15">Helicase/nuclease RecBCD subunit RecB</fullName>
    </alternativeName>
</protein>
<reference evidence="20" key="2">
    <citation type="submission" date="2023-04" db="EMBL/GenBank/DDBJ databases">
        <authorList>
            <person name="Sun J.-Q."/>
        </authorList>
    </citation>
    <scope>NUCLEOTIDE SEQUENCE</scope>
    <source>
        <strain evidence="20">CC-YY355</strain>
    </source>
</reference>
<evidence type="ECO:0000256" key="2">
    <source>
        <dbReference type="ARBA" id="ARBA00022723"/>
    </source>
</evidence>
<dbReference type="Pfam" id="PF13361">
    <property type="entry name" value="UvrD_C"/>
    <property type="match status" value="1"/>
</dbReference>
<feature type="binding site" evidence="15">
    <location>
        <position position="967"/>
    </location>
    <ligand>
        <name>Mg(2+)</name>
        <dbReference type="ChEBI" id="CHEBI:18420"/>
    </ligand>
</feature>
<keyword evidence="7 15" id="KW-0269">Exonuclease</keyword>
<evidence type="ECO:0000256" key="15">
    <source>
        <dbReference type="HAMAP-Rule" id="MF_01485"/>
    </source>
</evidence>
<dbReference type="EC" id="5.6.2.4" evidence="15"/>
<keyword evidence="10 15" id="KW-0238">DNA-binding</keyword>
<evidence type="ECO:0000256" key="6">
    <source>
        <dbReference type="ARBA" id="ARBA00022806"/>
    </source>
</evidence>
<evidence type="ECO:0000256" key="13">
    <source>
        <dbReference type="ARBA" id="ARBA00034617"/>
    </source>
</evidence>
<dbReference type="InterPro" id="IPR014016">
    <property type="entry name" value="UvrD-like_ATP-bd"/>
</dbReference>
<feature type="domain" description="UvrD-like helicase C-terminal" evidence="19">
    <location>
        <begin position="506"/>
        <end position="763"/>
    </location>
</feature>
<keyword evidence="4 15" id="KW-0227">DNA damage</keyword>
<dbReference type="InterPro" id="IPR011604">
    <property type="entry name" value="PDDEXK-like_dom_sf"/>
</dbReference>
<dbReference type="PANTHER" id="PTHR11070:SF23">
    <property type="entry name" value="RECBCD ENZYME SUBUNIT RECB"/>
    <property type="match status" value="1"/>
</dbReference>
<evidence type="ECO:0000256" key="1">
    <source>
        <dbReference type="ARBA" id="ARBA00022722"/>
    </source>
</evidence>
<comment type="catalytic activity">
    <reaction evidence="15">
        <text>Exonucleolytic cleavage (in the presence of ATP) in either 5'- to 3'- or 3'- to 5'-direction to yield 5'-phosphooligonucleotides.</text>
        <dbReference type="EC" id="3.1.11.5"/>
    </reaction>
</comment>
<comment type="caution">
    <text evidence="20">The sequence shown here is derived from an EMBL/GenBank/DDBJ whole genome shotgun (WGS) entry which is preliminary data.</text>
</comment>
<feature type="binding site" evidence="15">
    <location>
        <position position="1104"/>
    </location>
    <ligand>
        <name>Mg(2+)</name>
        <dbReference type="ChEBI" id="CHEBI:18420"/>
    </ligand>
</feature>
<evidence type="ECO:0000259" key="19">
    <source>
        <dbReference type="PROSITE" id="PS51217"/>
    </source>
</evidence>
<dbReference type="SUPFAM" id="SSF52980">
    <property type="entry name" value="Restriction endonuclease-like"/>
    <property type="match status" value="1"/>
</dbReference>
<dbReference type="HAMAP" id="MF_01485">
    <property type="entry name" value="RecB"/>
    <property type="match status" value="1"/>
</dbReference>
<dbReference type="GO" id="GO:0008854">
    <property type="term" value="F:exodeoxyribonuclease V activity"/>
    <property type="evidence" value="ECO:0007669"/>
    <property type="project" value="UniProtKB-EC"/>
</dbReference>
<comment type="function">
    <text evidence="15">A helicase/nuclease that prepares dsDNA breaks (DSB) for recombinational DNA repair. Binds to DSBs and unwinds DNA via a highly rapid and processive ATP-dependent bidirectional helicase activity. Unwinds dsDNA until it encounters a Chi (crossover hotspot instigator) sequence from the 3' direction. Cuts ssDNA a few nucleotides 3' to the Chi site. The properties and activities of the enzyme are changed at Chi. The Chi-altered holoenzyme produces a long 3'-ssDNA overhang and facilitates RecA-binding to the ssDNA for homologous DNA recombination and repair. Holoenzyme degrades any linearized DNA that is unable to undergo homologous recombination. In the holoenzyme this subunit contributes ATPase, 3'-5' helicase, exonuclease activity and loads RecA onto ssDNA.</text>
</comment>
<reference evidence="20" key="1">
    <citation type="journal article" date="2007" name="Int. J. Syst. Evol. Microbiol.">
        <title>Luteimonas composti sp. nov., a moderately thermophilic bacterium isolated from food waste.</title>
        <authorList>
            <person name="Young C.C."/>
            <person name="Kampfer P."/>
            <person name="Chen W.M."/>
            <person name="Yen W.S."/>
            <person name="Arun A.B."/>
            <person name="Lai W.A."/>
            <person name="Shen F.T."/>
            <person name="Rekha P.D."/>
            <person name="Lin K.Y."/>
            <person name="Chou J.H."/>
        </authorList>
    </citation>
    <scope>NUCLEOTIDE SEQUENCE</scope>
    <source>
        <strain evidence="20">CC-YY355</strain>
    </source>
</reference>